<feature type="binding site" evidence="5">
    <location>
        <begin position="223"/>
        <end position="230"/>
    </location>
    <ligand>
        <name>ATP</name>
        <dbReference type="ChEBI" id="CHEBI:30616"/>
    </ligand>
</feature>
<proteinExistence type="predicted"/>
<evidence type="ECO:0000256" key="4">
    <source>
        <dbReference type="ARBA" id="ARBA00022840"/>
    </source>
</evidence>
<dbReference type="InterPro" id="IPR027417">
    <property type="entry name" value="P-loop_NTPase"/>
</dbReference>
<dbReference type="InterPro" id="IPR000212">
    <property type="entry name" value="DNA_helicase_UvrD/REP"/>
</dbReference>
<dbReference type="GO" id="GO:0016787">
    <property type="term" value="F:hydrolase activity"/>
    <property type="evidence" value="ECO:0007669"/>
    <property type="project" value="UniProtKB-UniRule"/>
</dbReference>
<keyword evidence="1 5" id="KW-0547">Nucleotide-binding</keyword>
<dbReference type="GO" id="GO:0000725">
    <property type="term" value="P:recombinational repair"/>
    <property type="evidence" value="ECO:0007669"/>
    <property type="project" value="TreeGrafter"/>
</dbReference>
<evidence type="ECO:0000256" key="5">
    <source>
        <dbReference type="PROSITE-ProRule" id="PRU00560"/>
    </source>
</evidence>
<evidence type="ECO:0000259" key="6">
    <source>
        <dbReference type="PROSITE" id="PS51198"/>
    </source>
</evidence>
<dbReference type="GO" id="GO:0005524">
    <property type="term" value="F:ATP binding"/>
    <property type="evidence" value="ECO:0007669"/>
    <property type="project" value="UniProtKB-UniRule"/>
</dbReference>
<dbReference type="InterPro" id="IPR014016">
    <property type="entry name" value="UvrD-like_ATP-bd"/>
</dbReference>
<dbReference type="HOGENOM" id="CLU_010312_4_0_9"/>
<dbReference type="GO" id="GO:0043138">
    <property type="term" value="F:3'-5' DNA helicase activity"/>
    <property type="evidence" value="ECO:0007669"/>
    <property type="project" value="TreeGrafter"/>
</dbReference>
<dbReference type="RefSeq" id="WP_010077379.1">
    <property type="nucleotide sequence ID" value="NC_014393.1"/>
</dbReference>
<dbReference type="KEGG" id="ccb:Clocel_1665"/>
<evidence type="ECO:0000313" key="7">
    <source>
        <dbReference type="EMBL" id="ADL51409.1"/>
    </source>
</evidence>
<organism evidence="7 8">
    <name type="scientific">Clostridium cellulovorans (strain ATCC 35296 / DSM 3052 / OCM 3 / 743B)</name>
    <dbReference type="NCBI Taxonomy" id="573061"/>
    <lineage>
        <taxon>Bacteria</taxon>
        <taxon>Bacillati</taxon>
        <taxon>Bacillota</taxon>
        <taxon>Clostridia</taxon>
        <taxon>Eubacteriales</taxon>
        <taxon>Clostridiaceae</taxon>
        <taxon>Clostridium</taxon>
    </lineage>
</organism>
<dbReference type="Pfam" id="PF00580">
    <property type="entry name" value="UvrD-helicase"/>
    <property type="match status" value="1"/>
</dbReference>
<dbReference type="EMBL" id="CP002160">
    <property type="protein sequence ID" value="ADL51409.1"/>
    <property type="molecule type" value="Genomic_DNA"/>
</dbReference>
<keyword evidence="4 5" id="KW-0067">ATP-binding</keyword>
<dbReference type="Proteomes" id="UP000002730">
    <property type="component" value="Chromosome"/>
</dbReference>
<sequence>MAIETREFDYEKAYLMETKGKVMTEIDIKTKADDELEKKISGLKKASKGKYNEDLETAQKLYDITHKNLLNYKETLNLPYFARIDFREKRKEQEQLYIGKFGIIESETGDPLIIDWRAPVADLYYSGTQGEVTYETPNGWIDGELYLKRKFLIKEGELSDAFDEGINEIILKTTEENSLVDEFLKINLEESISSKLKDVVATIQKEQNDVIRASISGPLIIQGSAGSGKTTVALHRLAYILYKYRKTMEGSDVLVIAPNKLFLDYISEVLPSLGVDQVKQRTLEEITQEITKVKGKIITKDHKLIQILDSDDDSEKKMLINSSKFKGSLLFKRIIDRYVRYIEKKDAENITDIRFEDFVLFKESFIKKLYIEDMRNLSLDKRKEEILKFLKKRKNQSIKEVYEKLEMFYDLKVLKIKREVEDEVQRRAELTSLYDERDSKRDRLIKGYNKTLDEYFNSWKHDDIKKLYRELLFDEEIFKEVAEDSIPQELYNHIKEDTLKSSEKDLVDADDLIAMAYLKLKIYGIDKKLIHKHVVIDEAQDYSYFAYEVIKEFSSGNSYTIVGDLGQGIYYYKGIEDWQDLISKVFSYNSSYISLKQSYRSTVEIIDFANRVLKKQNLSIEPSMPVLRHGEYPTVIKYEDNKDFGSKIDEIVEKMQKENKKSIAIICKTEAQCKKLKDILKKSSSHTWDLVKDTDNTFNIDKLIIPANMTKGLEFDVSIIYDLDEQNYKVNKLDSKLLYVALTRALHYEYVFYKDDLSKLVEE</sequence>
<protein>
    <submittedName>
        <fullName evidence="7">UvrD/REP helicase</fullName>
    </submittedName>
</protein>
<dbReference type="Gene3D" id="3.40.50.300">
    <property type="entry name" value="P-loop containing nucleotide triphosphate hydrolases"/>
    <property type="match status" value="2"/>
</dbReference>
<dbReference type="eggNOG" id="COG3973">
    <property type="taxonomic scope" value="Bacteria"/>
</dbReference>
<dbReference type="AlphaFoldDB" id="D9SKB3"/>
<evidence type="ECO:0000256" key="3">
    <source>
        <dbReference type="ARBA" id="ARBA00022806"/>
    </source>
</evidence>
<evidence type="ECO:0000256" key="1">
    <source>
        <dbReference type="ARBA" id="ARBA00022741"/>
    </source>
</evidence>
<dbReference type="PROSITE" id="PS51198">
    <property type="entry name" value="UVRD_HELICASE_ATP_BIND"/>
    <property type="match status" value="1"/>
</dbReference>
<dbReference type="NCBIfam" id="NF041464">
    <property type="entry name" value="HelD_BACSU"/>
    <property type="match status" value="1"/>
</dbReference>
<feature type="domain" description="UvrD-like helicase ATP-binding" evidence="6">
    <location>
        <begin position="202"/>
        <end position="602"/>
    </location>
</feature>
<dbReference type="PANTHER" id="PTHR11070">
    <property type="entry name" value="UVRD / RECB / PCRA DNA HELICASE FAMILY MEMBER"/>
    <property type="match status" value="1"/>
</dbReference>
<name>D9SKB3_CLOC7</name>
<keyword evidence="3 5" id="KW-0347">Helicase</keyword>
<evidence type="ECO:0000313" key="8">
    <source>
        <dbReference type="Proteomes" id="UP000002730"/>
    </source>
</evidence>
<gene>
    <name evidence="7" type="ordered locus">Clocel_1665</name>
</gene>
<dbReference type="PANTHER" id="PTHR11070:SF17">
    <property type="entry name" value="DNA HELICASE IV"/>
    <property type="match status" value="1"/>
</dbReference>
<keyword evidence="2 5" id="KW-0378">Hydrolase</keyword>
<dbReference type="STRING" id="573061.Clocel_1665"/>
<dbReference type="SUPFAM" id="SSF52540">
    <property type="entry name" value="P-loop containing nucleoside triphosphate hydrolases"/>
    <property type="match status" value="1"/>
</dbReference>
<dbReference type="GO" id="GO:0003677">
    <property type="term" value="F:DNA binding"/>
    <property type="evidence" value="ECO:0007669"/>
    <property type="project" value="InterPro"/>
</dbReference>
<evidence type="ECO:0000256" key="2">
    <source>
        <dbReference type="ARBA" id="ARBA00022801"/>
    </source>
</evidence>
<accession>D9SKB3</accession>
<dbReference type="OrthoDB" id="9787585at2"/>
<dbReference type="InterPro" id="IPR048228">
    <property type="entry name" value="HelD_bacillota"/>
</dbReference>
<keyword evidence="8" id="KW-1185">Reference proteome</keyword>
<reference evidence="7 8" key="1">
    <citation type="submission" date="2010-08" db="EMBL/GenBank/DDBJ databases">
        <title>Complete sequence of Clostridium cellulovorans 743B.</title>
        <authorList>
            <consortium name="US DOE Joint Genome Institute"/>
            <person name="Lucas S."/>
            <person name="Copeland A."/>
            <person name="Lapidus A."/>
            <person name="Cheng J.-F."/>
            <person name="Bruce D."/>
            <person name="Goodwin L."/>
            <person name="Pitluck S."/>
            <person name="Chertkov O."/>
            <person name="Detter J.C."/>
            <person name="Han C."/>
            <person name="Tapia R."/>
            <person name="Land M."/>
            <person name="Hauser L."/>
            <person name="Chang Y.-J."/>
            <person name="Jeffries C."/>
            <person name="Kyrpides N."/>
            <person name="Ivanova N."/>
            <person name="Mikhailova N."/>
            <person name="Hemme C.L."/>
            <person name="Woyke T."/>
        </authorList>
    </citation>
    <scope>NUCLEOTIDE SEQUENCE [LARGE SCALE GENOMIC DNA]</scope>
    <source>
        <strain evidence="8">ATCC 35296 / DSM 3052 / OCM 3 / 743B</strain>
    </source>
</reference>
<dbReference type="GO" id="GO:0005829">
    <property type="term" value="C:cytosol"/>
    <property type="evidence" value="ECO:0007669"/>
    <property type="project" value="TreeGrafter"/>
</dbReference>